<feature type="domain" description="Smf/DprA SLOG" evidence="2">
    <location>
        <begin position="76"/>
        <end position="283"/>
    </location>
</feature>
<accession>A0A285NK96</accession>
<sequence>MSIIDYIEISFIKGIGKSTIKQIYEEFADIGAVLKNPELLKEQFGQKVYLSIKNRDSSLRKKAEEEYRKASKKDIKILTLQDENYPSMLKEIPDPPSFLYASSEIPDVPLISVVGSRKHTYYGKSVTREIVKKLVENGIGIVSGLASGIDRIAHETALENNGFTIAVLGGGIDRIFPYENRDIYTKIKKEGVLISEFPIGQKPTRYTFPIRNRIIAGLSAGVIVTEASERSGALITARTANEYGRVVFSVPSNINNPYGKGCNILLKEGAIPLTGIEDVFENLPYLDKKESPAYMDISDVEKLILDSINQPVHIDLLSEKTNIDTEQIIVILFEMEIKGLLTVENGIVVRNI</sequence>
<dbReference type="GO" id="GO:0009294">
    <property type="term" value="P:DNA-mediated transformation"/>
    <property type="evidence" value="ECO:0007669"/>
    <property type="project" value="InterPro"/>
</dbReference>
<organism evidence="4 5">
    <name type="scientific">Persephonella hydrogeniphila</name>
    <dbReference type="NCBI Taxonomy" id="198703"/>
    <lineage>
        <taxon>Bacteria</taxon>
        <taxon>Pseudomonadati</taxon>
        <taxon>Aquificota</taxon>
        <taxon>Aquificia</taxon>
        <taxon>Aquificales</taxon>
        <taxon>Hydrogenothermaceae</taxon>
        <taxon>Persephonella</taxon>
    </lineage>
</organism>
<reference evidence="5" key="1">
    <citation type="submission" date="2017-09" db="EMBL/GenBank/DDBJ databases">
        <authorList>
            <person name="Varghese N."/>
            <person name="Submissions S."/>
        </authorList>
    </citation>
    <scope>NUCLEOTIDE SEQUENCE [LARGE SCALE GENOMIC DNA]</scope>
    <source>
        <strain evidence="5">DSM 15103</strain>
    </source>
</reference>
<comment type="similarity">
    <text evidence="1">Belongs to the DprA/Smf family.</text>
</comment>
<dbReference type="AlphaFoldDB" id="A0A285NK96"/>
<evidence type="ECO:0000259" key="2">
    <source>
        <dbReference type="Pfam" id="PF02481"/>
    </source>
</evidence>
<evidence type="ECO:0000256" key="1">
    <source>
        <dbReference type="ARBA" id="ARBA00006525"/>
    </source>
</evidence>
<evidence type="ECO:0000313" key="5">
    <source>
        <dbReference type="Proteomes" id="UP000219036"/>
    </source>
</evidence>
<dbReference type="NCBIfam" id="TIGR00732">
    <property type="entry name" value="dprA"/>
    <property type="match status" value="1"/>
</dbReference>
<name>A0A285NK96_9AQUI</name>
<dbReference type="Proteomes" id="UP000219036">
    <property type="component" value="Unassembled WGS sequence"/>
</dbReference>
<dbReference type="EMBL" id="OBEI01000008">
    <property type="protein sequence ID" value="SNZ09944.1"/>
    <property type="molecule type" value="Genomic_DNA"/>
</dbReference>
<dbReference type="InterPro" id="IPR041614">
    <property type="entry name" value="DprA_WH"/>
</dbReference>
<dbReference type="InterPro" id="IPR003488">
    <property type="entry name" value="DprA"/>
</dbReference>
<dbReference type="PANTHER" id="PTHR43022:SF1">
    <property type="entry name" value="PROTEIN SMF"/>
    <property type="match status" value="1"/>
</dbReference>
<gene>
    <name evidence="4" type="ORF">SAMN06265182_1676</name>
</gene>
<evidence type="ECO:0000259" key="3">
    <source>
        <dbReference type="Pfam" id="PF17782"/>
    </source>
</evidence>
<feature type="domain" description="DprA winged helix" evidence="3">
    <location>
        <begin position="303"/>
        <end position="343"/>
    </location>
</feature>
<dbReference type="PANTHER" id="PTHR43022">
    <property type="entry name" value="PROTEIN SMF"/>
    <property type="match status" value="1"/>
</dbReference>
<dbReference type="Pfam" id="PF17782">
    <property type="entry name" value="WHD_DprA"/>
    <property type="match status" value="1"/>
</dbReference>
<evidence type="ECO:0000313" key="4">
    <source>
        <dbReference type="EMBL" id="SNZ09944.1"/>
    </source>
</evidence>
<proteinExistence type="inferred from homology"/>
<dbReference type="Pfam" id="PF02481">
    <property type="entry name" value="DNA_processg_A"/>
    <property type="match status" value="1"/>
</dbReference>
<dbReference type="Gene3D" id="3.40.50.450">
    <property type="match status" value="1"/>
</dbReference>
<keyword evidence="5" id="KW-1185">Reference proteome</keyword>
<dbReference type="SUPFAM" id="SSF102405">
    <property type="entry name" value="MCP/YpsA-like"/>
    <property type="match status" value="1"/>
</dbReference>
<dbReference type="RefSeq" id="WP_245844891.1">
    <property type="nucleotide sequence ID" value="NZ_OBEI01000008.1"/>
</dbReference>
<dbReference type="InterPro" id="IPR057666">
    <property type="entry name" value="DrpA_SLOG"/>
</dbReference>
<protein>
    <submittedName>
        <fullName evidence="4">DNA processing protein</fullName>
    </submittedName>
</protein>